<feature type="non-terminal residue" evidence="2">
    <location>
        <position position="1"/>
    </location>
</feature>
<proteinExistence type="predicted"/>
<name>A0A699RGW9_TANCI</name>
<feature type="compositionally biased region" description="Polar residues" evidence="1">
    <location>
        <begin position="43"/>
        <end position="59"/>
    </location>
</feature>
<accession>A0A699RGW9</accession>
<dbReference type="EMBL" id="BKCJ011094111">
    <property type="protein sequence ID" value="GFC84337.1"/>
    <property type="molecule type" value="Genomic_DNA"/>
</dbReference>
<reference evidence="2" key="1">
    <citation type="journal article" date="2019" name="Sci. Rep.">
        <title>Draft genome of Tanacetum cinerariifolium, the natural source of mosquito coil.</title>
        <authorList>
            <person name="Yamashiro T."/>
            <person name="Shiraishi A."/>
            <person name="Satake H."/>
            <person name="Nakayama K."/>
        </authorList>
    </citation>
    <scope>NUCLEOTIDE SEQUENCE</scope>
</reference>
<evidence type="ECO:0000256" key="1">
    <source>
        <dbReference type="SAM" id="MobiDB-lite"/>
    </source>
</evidence>
<organism evidence="2">
    <name type="scientific">Tanacetum cinerariifolium</name>
    <name type="common">Dalmatian daisy</name>
    <name type="synonym">Chrysanthemum cinerariifolium</name>
    <dbReference type="NCBI Taxonomy" id="118510"/>
    <lineage>
        <taxon>Eukaryota</taxon>
        <taxon>Viridiplantae</taxon>
        <taxon>Streptophyta</taxon>
        <taxon>Embryophyta</taxon>
        <taxon>Tracheophyta</taxon>
        <taxon>Spermatophyta</taxon>
        <taxon>Magnoliopsida</taxon>
        <taxon>eudicotyledons</taxon>
        <taxon>Gunneridae</taxon>
        <taxon>Pentapetalae</taxon>
        <taxon>asterids</taxon>
        <taxon>campanulids</taxon>
        <taxon>Asterales</taxon>
        <taxon>Asteraceae</taxon>
        <taxon>Asteroideae</taxon>
        <taxon>Anthemideae</taxon>
        <taxon>Anthemidinae</taxon>
        <taxon>Tanacetum</taxon>
    </lineage>
</organism>
<feature type="compositionally biased region" description="Basic and acidic residues" evidence="1">
    <location>
        <begin position="93"/>
        <end position="109"/>
    </location>
</feature>
<dbReference type="AlphaFoldDB" id="A0A699RGW9"/>
<gene>
    <name evidence="2" type="ORF">Tci_856307</name>
</gene>
<evidence type="ECO:0000313" key="2">
    <source>
        <dbReference type="EMBL" id="GFC84337.1"/>
    </source>
</evidence>
<sequence>FTVVFTVDKWYQSLVRSFDLQKNKISSTAEKENDEEQLKPSPTVESTSAEGQNKNSTTAENEESSDSILSKPAVKFVKAGDKPAERASTNKAEFVKAAERPTTDKVETAKKPAVRYGEMYRRTSKRSTVKGSQRNWNNLKSYQLGPEFVLHKKPCFNC</sequence>
<feature type="region of interest" description="Disordered" evidence="1">
    <location>
        <begin position="22"/>
        <end position="109"/>
    </location>
</feature>
<protein>
    <submittedName>
        <fullName evidence="2">Uncharacterized protein</fullName>
    </submittedName>
</protein>
<feature type="non-terminal residue" evidence="2">
    <location>
        <position position="158"/>
    </location>
</feature>
<comment type="caution">
    <text evidence="2">The sequence shown here is derived from an EMBL/GenBank/DDBJ whole genome shotgun (WGS) entry which is preliminary data.</text>
</comment>